<keyword evidence="4" id="KW-0833">Ubl conjugation pathway</keyword>
<accession>A0A1B0CER5</accession>
<dbReference type="PANTHER" id="PTHR24068">
    <property type="entry name" value="UBIQUITIN-CONJUGATING ENZYME E2"/>
    <property type="match status" value="1"/>
</dbReference>
<evidence type="ECO:0000256" key="1">
    <source>
        <dbReference type="ARBA" id="ARBA00012486"/>
    </source>
</evidence>
<dbReference type="AlphaFoldDB" id="A0A1B0CER5"/>
<dbReference type="SMART" id="SM00256">
    <property type="entry name" value="FBOX"/>
    <property type="match status" value="2"/>
</dbReference>
<evidence type="ECO:0000256" key="3">
    <source>
        <dbReference type="ARBA" id="ARBA00022741"/>
    </source>
</evidence>
<dbReference type="InterPro" id="IPR000608">
    <property type="entry name" value="UBC"/>
</dbReference>
<feature type="compositionally biased region" description="Acidic residues" evidence="6">
    <location>
        <begin position="62"/>
        <end position="74"/>
    </location>
</feature>
<dbReference type="SMART" id="SM00212">
    <property type="entry name" value="UBCc"/>
    <property type="match status" value="1"/>
</dbReference>
<evidence type="ECO:0000313" key="11">
    <source>
        <dbReference type="Proteomes" id="UP000092461"/>
    </source>
</evidence>
<dbReference type="VEuPathDB" id="VectorBase:LLONM1_008108"/>
<feature type="compositionally biased region" description="Basic and acidic residues" evidence="6">
    <location>
        <begin position="115"/>
        <end position="126"/>
    </location>
</feature>
<organism evidence="10 11">
    <name type="scientific">Lutzomyia longipalpis</name>
    <name type="common">Sand fly</name>
    <dbReference type="NCBI Taxonomy" id="7200"/>
    <lineage>
        <taxon>Eukaryota</taxon>
        <taxon>Metazoa</taxon>
        <taxon>Ecdysozoa</taxon>
        <taxon>Arthropoda</taxon>
        <taxon>Hexapoda</taxon>
        <taxon>Insecta</taxon>
        <taxon>Pterygota</taxon>
        <taxon>Neoptera</taxon>
        <taxon>Endopterygota</taxon>
        <taxon>Diptera</taxon>
        <taxon>Nematocera</taxon>
        <taxon>Psychodoidea</taxon>
        <taxon>Psychodidae</taxon>
        <taxon>Lutzomyia</taxon>
        <taxon>Lutzomyia</taxon>
    </lineage>
</organism>
<feature type="domain" description="F-box" evidence="8">
    <location>
        <begin position="150"/>
        <end position="199"/>
    </location>
</feature>
<dbReference type="InterPro" id="IPR036047">
    <property type="entry name" value="F-box-like_dom_sf"/>
</dbReference>
<evidence type="ECO:0000313" key="10">
    <source>
        <dbReference type="EnsemblMetazoa" id="LLOJ002835-PA"/>
    </source>
</evidence>
<reference evidence="9" key="2">
    <citation type="journal article" date="2020" name="BMC">
        <title>Leishmania infection induces a limited differential gene expression in the sand fly midgut.</title>
        <authorList>
            <person name="Coutinho-Abreu I.V."/>
            <person name="Serafim T.D."/>
            <person name="Meneses C."/>
            <person name="Kamhawi S."/>
            <person name="Oliveira F."/>
            <person name="Valenzuela J.G."/>
        </authorList>
    </citation>
    <scope>NUCLEOTIDE SEQUENCE</scope>
    <source>
        <strain evidence="9">Jacobina</strain>
        <tissue evidence="9">Midgut</tissue>
    </source>
</reference>
<keyword evidence="5" id="KW-0067">ATP-binding</keyword>
<name>A0A1B0CER5_LUTLO</name>
<reference evidence="11" key="1">
    <citation type="submission" date="2012-05" db="EMBL/GenBank/DDBJ databases">
        <title>Whole Genome Assembly of Lutzomyia longipalpis.</title>
        <authorList>
            <person name="Richards S."/>
            <person name="Qu C."/>
            <person name="Dillon R."/>
            <person name="Worley K."/>
            <person name="Scherer S."/>
            <person name="Batterton M."/>
            <person name="Taylor A."/>
            <person name="Hawes A."/>
            <person name="Hernandez B."/>
            <person name="Kovar C."/>
            <person name="Mandapat C."/>
            <person name="Pham C."/>
            <person name="Qu C."/>
            <person name="Jing C."/>
            <person name="Bess C."/>
            <person name="Bandaranaike D."/>
            <person name="Ngo D."/>
            <person name="Ongeri F."/>
            <person name="Arias F."/>
            <person name="Lara F."/>
            <person name="Weissenberger G."/>
            <person name="Kamau G."/>
            <person name="Han H."/>
            <person name="Shen H."/>
            <person name="Dinh H."/>
            <person name="Khalil I."/>
            <person name="Jones J."/>
            <person name="Shafer J."/>
            <person name="Jayaseelan J."/>
            <person name="Quiroz J."/>
            <person name="Blankenburg K."/>
            <person name="Nguyen L."/>
            <person name="Jackson L."/>
            <person name="Francisco L."/>
            <person name="Tang L.-Y."/>
            <person name="Pu L.-L."/>
            <person name="Perales L."/>
            <person name="Lorensuhewa L."/>
            <person name="Munidasa M."/>
            <person name="Coyle M."/>
            <person name="Taylor M."/>
            <person name="Puazo M."/>
            <person name="Firestine M."/>
            <person name="Scheel M."/>
            <person name="Javaid M."/>
            <person name="Wang M."/>
            <person name="Li M."/>
            <person name="Tabassum N."/>
            <person name="Saada N."/>
            <person name="Osuji N."/>
            <person name="Aqrawi P."/>
            <person name="Fu Q."/>
            <person name="Thornton R."/>
            <person name="Raj R."/>
            <person name="Goodspeed R."/>
            <person name="Mata R."/>
            <person name="Najjar R."/>
            <person name="Gubbala S."/>
            <person name="Lee S."/>
            <person name="Denson S."/>
            <person name="Patil S."/>
            <person name="Macmil S."/>
            <person name="Qi S."/>
            <person name="Matskevitch T."/>
            <person name="Palculict T."/>
            <person name="Mathew T."/>
            <person name="Vee V."/>
            <person name="Velamala V."/>
            <person name="Korchina V."/>
            <person name="Cai W."/>
            <person name="Liu W."/>
            <person name="Dai W."/>
            <person name="Zou X."/>
            <person name="Zhu Y."/>
            <person name="Zhang Y."/>
            <person name="Wu Y.-Q."/>
            <person name="Xin Y."/>
            <person name="Nazarath L."/>
            <person name="Kovar C."/>
            <person name="Han Y."/>
            <person name="Muzny D."/>
            <person name="Gibbs R."/>
        </authorList>
    </citation>
    <scope>NUCLEOTIDE SEQUENCE [LARGE SCALE GENOMIC DNA]</scope>
    <source>
        <strain evidence="11">Jacobina</strain>
    </source>
</reference>
<keyword evidence="2" id="KW-0808">Transferase</keyword>
<feature type="domain" description="F-box" evidence="8">
    <location>
        <begin position="245"/>
        <end position="294"/>
    </location>
</feature>
<evidence type="ECO:0000256" key="5">
    <source>
        <dbReference type="ARBA" id="ARBA00022840"/>
    </source>
</evidence>
<dbReference type="EMBL" id="GITU01009825">
    <property type="protein sequence ID" value="MBC1178528.1"/>
    <property type="molecule type" value="Transcribed_RNA"/>
</dbReference>
<feature type="compositionally biased region" description="Acidic residues" evidence="6">
    <location>
        <begin position="89"/>
        <end position="114"/>
    </location>
</feature>
<dbReference type="GO" id="GO:0061631">
    <property type="term" value="F:ubiquitin conjugating enzyme activity"/>
    <property type="evidence" value="ECO:0007669"/>
    <property type="project" value="UniProtKB-EC"/>
</dbReference>
<dbReference type="SUPFAM" id="SSF81383">
    <property type="entry name" value="F-box domain"/>
    <property type="match status" value="2"/>
</dbReference>
<protein>
    <recommendedName>
        <fullName evidence="1">E2 ubiquitin-conjugating enzyme</fullName>
        <ecNumber evidence="1">2.3.2.23</ecNumber>
    </recommendedName>
</protein>
<dbReference type="Proteomes" id="UP000092461">
    <property type="component" value="Unassembled WGS sequence"/>
</dbReference>
<dbReference type="EMBL" id="AJWK01009127">
    <property type="status" value="NOT_ANNOTATED_CDS"/>
    <property type="molecule type" value="Genomic_DNA"/>
</dbReference>
<dbReference type="CDD" id="cd23826">
    <property type="entry name" value="UEV_Morgue-like"/>
    <property type="match status" value="1"/>
</dbReference>
<reference evidence="10" key="3">
    <citation type="submission" date="2020-05" db="UniProtKB">
        <authorList>
            <consortium name="EnsemblMetazoa"/>
        </authorList>
    </citation>
    <scope>IDENTIFICATION</scope>
    <source>
        <strain evidence="10">Jacobina</strain>
    </source>
</reference>
<dbReference type="InterPro" id="IPR016135">
    <property type="entry name" value="UBQ-conjugating_enzyme/RWD"/>
</dbReference>
<feature type="region of interest" description="Disordered" evidence="6">
    <location>
        <begin position="1"/>
        <end position="23"/>
    </location>
</feature>
<dbReference type="SUPFAM" id="SSF54495">
    <property type="entry name" value="UBC-like"/>
    <property type="match status" value="1"/>
</dbReference>
<dbReference type="Pfam" id="PF00179">
    <property type="entry name" value="UQ_con"/>
    <property type="match status" value="1"/>
</dbReference>
<evidence type="ECO:0000259" key="8">
    <source>
        <dbReference type="PROSITE" id="PS50181"/>
    </source>
</evidence>
<keyword evidence="11" id="KW-1185">Reference proteome</keyword>
<dbReference type="Pfam" id="PF12937">
    <property type="entry name" value="F-box-like"/>
    <property type="match status" value="2"/>
</dbReference>
<dbReference type="PROSITE" id="PS50127">
    <property type="entry name" value="UBC_2"/>
    <property type="match status" value="1"/>
</dbReference>
<dbReference type="EMBL" id="AJWK01009126">
    <property type="status" value="NOT_ANNOTATED_CDS"/>
    <property type="molecule type" value="Genomic_DNA"/>
</dbReference>
<evidence type="ECO:0000256" key="6">
    <source>
        <dbReference type="SAM" id="MobiDB-lite"/>
    </source>
</evidence>
<feature type="region of interest" description="Disordered" evidence="6">
    <location>
        <begin position="62"/>
        <end position="134"/>
    </location>
</feature>
<dbReference type="Gene3D" id="1.20.1280.50">
    <property type="match status" value="2"/>
</dbReference>
<dbReference type="InterPro" id="IPR001810">
    <property type="entry name" value="F-box_dom"/>
</dbReference>
<dbReference type="VEuPathDB" id="VectorBase:LLOJ002835"/>
<dbReference type="EnsemblMetazoa" id="LLOJ002835-RA">
    <property type="protein sequence ID" value="LLOJ002835-PA"/>
    <property type="gene ID" value="LLOJ002835"/>
</dbReference>
<evidence type="ECO:0000256" key="2">
    <source>
        <dbReference type="ARBA" id="ARBA00022679"/>
    </source>
</evidence>
<dbReference type="GO" id="GO:0005524">
    <property type="term" value="F:ATP binding"/>
    <property type="evidence" value="ECO:0007669"/>
    <property type="project" value="UniProtKB-KW"/>
</dbReference>
<dbReference type="EC" id="2.3.2.23" evidence="1"/>
<proteinExistence type="predicted"/>
<sequence>MATYNAKPDLGDQMNDYDSDSSDTNLSTCWVCNGYYGPCFGQPVCGTCHAFLFPAVTDEEAVVTQLSDDEDSGNDEPPQNSAEQNSERVEEEDDGEVEDEDDDEDADTEEEEDGVDHMEIAFDRPRPNPPRNLNHFLEQLSAPRIADRNASRIEVFPVEVLLKIFSYLDDISLWNASEVCEQWRRILQMHTSQTMWKKYTRERWPLFQQIATIPNWFDMPRPNPPRNLNHFLEQLSAPRIADRNASRIEVFPVEVLLKIFSYLDDISLWNASEVCEQWRRILQMHTSQTMWKKYTRERWPLFQQIATIPNWFDMYSALMASCFCRTCLIQMSLKTPQRGLQDEASRSFKMKLLRSEVMCLKTGAAEGIDAVPLDNQLSHWQGSILGPPGSPYEGGKFFLYIVIPQSYPMLPPTVRFLTKIVHPNVSRHGDVGIDIIQHNWSLALTISKILLSVQSLLTDPFTEICMEPALGRLYDADRSKFEALARNWTWKYAMHEVIPPLPLS</sequence>
<keyword evidence="3" id="KW-0547">Nucleotide-binding</keyword>
<evidence type="ECO:0000256" key="4">
    <source>
        <dbReference type="ARBA" id="ARBA00022786"/>
    </source>
</evidence>
<evidence type="ECO:0000313" key="9">
    <source>
        <dbReference type="EMBL" id="MBC1178528.1"/>
    </source>
</evidence>
<dbReference type="Gene3D" id="3.10.110.10">
    <property type="entry name" value="Ubiquitin Conjugating Enzyme"/>
    <property type="match status" value="1"/>
</dbReference>
<feature type="domain" description="UBC core" evidence="7">
    <location>
        <begin position="348"/>
        <end position="494"/>
    </location>
</feature>
<dbReference type="PROSITE" id="PS50181">
    <property type="entry name" value="FBOX"/>
    <property type="match status" value="2"/>
</dbReference>
<evidence type="ECO:0000259" key="7">
    <source>
        <dbReference type="PROSITE" id="PS50127"/>
    </source>
</evidence>
<dbReference type="FunFam" id="3.10.110.10:FF:000060">
    <property type="entry name" value="Ubiquitin conjugating enzyme (UbcB)"/>
    <property type="match status" value="1"/>
</dbReference>